<reference evidence="1" key="1">
    <citation type="journal article" date="2014" name="Front. Microbiol.">
        <title>High frequency of phylogenetically diverse reductive dehalogenase-homologous genes in deep subseafloor sedimentary metagenomes.</title>
        <authorList>
            <person name="Kawai M."/>
            <person name="Futagami T."/>
            <person name="Toyoda A."/>
            <person name="Takaki Y."/>
            <person name="Nishi S."/>
            <person name="Hori S."/>
            <person name="Arai W."/>
            <person name="Tsubouchi T."/>
            <person name="Morono Y."/>
            <person name="Uchiyama I."/>
            <person name="Ito T."/>
            <person name="Fujiyama A."/>
            <person name="Inagaki F."/>
            <person name="Takami H."/>
        </authorList>
    </citation>
    <scope>NUCLEOTIDE SEQUENCE</scope>
    <source>
        <strain evidence="1">Expedition CK06-06</strain>
    </source>
</reference>
<sequence>FSCYITITNVLYNLTDFTTPQLANPHGVMGDALTTEIYFTSADSFNYIEYYYGWVDNDKILYPNLSDLQIDVSNFEDITTGALQKYLGDTTAINAVAPLQGNKVTSIVLVDLGSNNYRLDVNHTIPILPRPTDVNNDTLTKPAEITTSLKMPFQIILRDDLFDTNAKETTSLQNLNQFITNGNIGYFNQVQNTGLNFNSLGSITWNNLDNKLNSGADTSGTIVINNSNFPYTTVYDVIIKIVELTDIYNQNKTLLENVKFETVQIKLDSVPVSTSVFTNVIGSFGGNQATI</sequence>
<evidence type="ECO:0000313" key="1">
    <source>
        <dbReference type="EMBL" id="GAG94653.1"/>
    </source>
</evidence>
<organism evidence="1">
    <name type="scientific">marine sediment metagenome</name>
    <dbReference type="NCBI Taxonomy" id="412755"/>
    <lineage>
        <taxon>unclassified sequences</taxon>
        <taxon>metagenomes</taxon>
        <taxon>ecological metagenomes</taxon>
    </lineage>
</organism>
<proteinExistence type="predicted"/>
<dbReference type="AlphaFoldDB" id="X1CEF8"/>
<feature type="non-terminal residue" evidence="1">
    <location>
        <position position="291"/>
    </location>
</feature>
<protein>
    <submittedName>
        <fullName evidence="1">Uncharacterized protein</fullName>
    </submittedName>
</protein>
<feature type="non-terminal residue" evidence="1">
    <location>
        <position position="1"/>
    </location>
</feature>
<accession>X1CEF8</accession>
<comment type="caution">
    <text evidence="1">The sequence shown here is derived from an EMBL/GenBank/DDBJ whole genome shotgun (WGS) entry which is preliminary data.</text>
</comment>
<gene>
    <name evidence="1" type="ORF">S01H4_38834</name>
</gene>
<dbReference type="EMBL" id="BART01020982">
    <property type="protein sequence ID" value="GAG94653.1"/>
    <property type="molecule type" value="Genomic_DNA"/>
</dbReference>
<name>X1CEF8_9ZZZZ</name>